<comment type="caution">
    <text evidence="2">The sequence shown here is derived from an EMBL/GenBank/DDBJ whole genome shotgun (WGS) entry which is preliminary data.</text>
</comment>
<name>A0ABD0MQ88_CIRMR</name>
<dbReference type="EMBL" id="JAMKFB020000227">
    <property type="protein sequence ID" value="KAL0151765.1"/>
    <property type="molecule type" value="Genomic_DNA"/>
</dbReference>
<feature type="compositionally biased region" description="Basic and acidic residues" evidence="1">
    <location>
        <begin position="1"/>
        <end position="14"/>
    </location>
</feature>
<evidence type="ECO:0000313" key="3">
    <source>
        <dbReference type="Proteomes" id="UP001529510"/>
    </source>
</evidence>
<organism evidence="2 3">
    <name type="scientific">Cirrhinus mrigala</name>
    <name type="common">Mrigala</name>
    <dbReference type="NCBI Taxonomy" id="683832"/>
    <lineage>
        <taxon>Eukaryota</taxon>
        <taxon>Metazoa</taxon>
        <taxon>Chordata</taxon>
        <taxon>Craniata</taxon>
        <taxon>Vertebrata</taxon>
        <taxon>Euteleostomi</taxon>
        <taxon>Actinopterygii</taxon>
        <taxon>Neopterygii</taxon>
        <taxon>Teleostei</taxon>
        <taxon>Ostariophysi</taxon>
        <taxon>Cypriniformes</taxon>
        <taxon>Cyprinidae</taxon>
        <taxon>Labeoninae</taxon>
        <taxon>Labeonini</taxon>
        <taxon>Cirrhinus</taxon>
    </lineage>
</organism>
<reference evidence="2 3" key="1">
    <citation type="submission" date="2024-05" db="EMBL/GenBank/DDBJ databases">
        <title>Genome sequencing and assembly of Indian major carp, Cirrhinus mrigala (Hamilton, 1822).</title>
        <authorList>
            <person name="Mohindra V."/>
            <person name="Chowdhury L.M."/>
            <person name="Lal K."/>
            <person name="Jena J.K."/>
        </authorList>
    </citation>
    <scope>NUCLEOTIDE SEQUENCE [LARGE SCALE GENOMIC DNA]</scope>
    <source>
        <strain evidence="2">CM1030</strain>
        <tissue evidence="2">Blood</tissue>
    </source>
</reference>
<dbReference type="Proteomes" id="UP001529510">
    <property type="component" value="Unassembled WGS sequence"/>
</dbReference>
<keyword evidence="3" id="KW-1185">Reference proteome</keyword>
<evidence type="ECO:0000313" key="2">
    <source>
        <dbReference type="EMBL" id="KAL0151765.1"/>
    </source>
</evidence>
<protein>
    <submittedName>
        <fullName evidence="2">Uncharacterized protein</fullName>
    </submittedName>
</protein>
<sequence>LFGSDHFEELKPACEDQPQLTIRTRSLTKKPEAASSSLLSSSDASTATIPVPMAEIVAAS</sequence>
<evidence type="ECO:0000256" key="1">
    <source>
        <dbReference type="SAM" id="MobiDB-lite"/>
    </source>
</evidence>
<dbReference type="AlphaFoldDB" id="A0ABD0MQ88"/>
<proteinExistence type="predicted"/>
<feature type="non-terminal residue" evidence="2">
    <location>
        <position position="1"/>
    </location>
</feature>
<feature type="compositionally biased region" description="Low complexity" evidence="1">
    <location>
        <begin position="33"/>
        <end position="44"/>
    </location>
</feature>
<accession>A0ABD0MQ88</accession>
<gene>
    <name evidence="2" type="ORF">M9458_052916</name>
</gene>
<feature type="region of interest" description="Disordered" evidence="1">
    <location>
        <begin position="1"/>
        <end position="44"/>
    </location>
</feature>